<name>A0A0D7AQA7_9AGAR</name>
<dbReference type="Proteomes" id="UP000054007">
    <property type="component" value="Unassembled WGS sequence"/>
</dbReference>
<evidence type="ECO:0000313" key="1">
    <source>
        <dbReference type="EMBL" id="KIY60548.1"/>
    </source>
</evidence>
<accession>A0A0D7AQA7</accession>
<proteinExistence type="predicted"/>
<evidence type="ECO:0000313" key="2">
    <source>
        <dbReference type="Proteomes" id="UP000054007"/>
    </source>
</evidence>
<dbReference type="AlphaFoldDB" id="A0A0D7AQA7"/>
<keyword evidence="2" id="KW-1185">Reference proteome</keyword>
<reference evidence="1 2" key="1">
    <citation type="journal article" date="2015" name="Fungal Genet. Biol.">
        <title>Evolution of novel wood decay mechanisms in Agaricales revealed by the genome sequences of Fistulina hepatica and Cylindrobasidium torrendii.</title>
        <authorList>
            <person name="Floudas D."/>
            <person name="Held B.W."/>
            <person name="Riley R."/>
            <person name="Nagy L.G."/>
            <person name="Koehler G."/>
            <person name="Ransdell A.S."/>
            <person name="Younus H."/>
            <person name="Chow J."/>
            <person name="Chiniquy J."/>
            <person name="Lipzen A."/>
            <person name="Tritt A."/>
            <person name="Sun H."/>
            <person name="Haridas S."/>
            <person name="LaButti K."/>
            <person name="Ohm R.A."/>
            <person name="Kues U."/>
            <person name="Blanchette R.A."/>
            <person name="Grigoriev I.V."/>
            <person name="Minto R.E."/>
            <person name="Hibbett D.S."/>
        </authorList>
    </citation>
    <scope>NUCLEOTIDE SEQUENCE [LARGE SCALE GENOMIC DNA]</scope>
    <source>
        <strain evidence="1 2">FP15055 ss-10</strain>
    </source>
</reference>
<organism evidence="1 2">
    <name type="scientific">Cylindrobasidium torrendii FP15055 ss-10</name>
    <dbReference type="NCBI Taxonomy" id="1314674"/>
    <lineage>
        <taxon>Eukaryota</taxon>
        <taxon>Fungi</taxon>
        <taxon>Dikarya</taxon>
        <taxon>Basidiomycota</taxon>
        <taxon>Agaricomycotina</taxon>
        <taxon>Agaricomycetes</taxon>
        <taxon>Agaricomycetidae</taxon>
        <taxon>Agaricales</taxon>
        <taxon>Marasmiineae</taxon>
        <taxon>Physalacriaceae</taxon>
        <taxon>Cylindrobasidium</taxon>
    </lineage>
</organism>
<protein>
    <submittedName>
        <fullName evidence="1">Uncharacterized protein</fullName>
    </submittedName>
</protein>
<dbReference type="EMBL" id="KN881550">
    <property type="protein sequence ID" value="KIY60548.1"/>
    <property type="molecule type" value="Genomic_DNA"/>
</dbReference>
<gene>
    <name evidence="1" type="ORF">CYLTODRAFT_462569</name>
</gene>
<sequence>MRRGAPIWHDVPRRFHTPMGYPAYATLVLAGNDVLRLSMAGANVVWTCVLHESWTGTRIGGACGVSRSSSWTCSIYQAWFKTMKDAMISQQYNFSLYGISKDAYILAACISTLSVQRAMRYHGSLGASFENTRIRSSSCKQGPFFLASGEHEYRAVRILYPPFSRDVVLDLAMKCDKVFSLSLGSAREAFHELFVARNALK</sequence>